<evidence type="ECO:0000256" key="1">
    <source>
        <dbReference type="SAM" id="Phobius"/>
    </source>
</evidence>
<feature type="non-terminal residue" evidence="2">
    <location>
        <position position="91"/>
    </location>
</feature>
<dbReference type="AlphaFoldDB" id="A0A538TWM8"/>
<evidence type="ECO:0000313" key="2">
    <source>
        <dbReference type="EMBL" id="TMQ67998.1"/>
    </source>
</evidence>
<dbReference type="Proteomes" id="UP000319771">
    <property type="component" value="Unassembled WGS sequence"/>
</dbReference>
<keyword evidence="1" id="KW-0812">Transmembrane</keyword>
<accession>A0A538TWM8</accession>
<keyword evidence="1" id="KW-0472">Membrane</keyword>
<gene>
    <name evidence="2" type="ORF">E6K81_16840</name>
</gene>
<proteinExistence type="predicted"/>
<feature type="transmembrane region" description="Helical" evidence="1">
    <location>
        <begin position="30"/>
        <end position="49"/>
    </location>
</feature>
<comment type="caution">
    <text evidence="2">The sequence shown here is derived from an EMBL/GenBank/DDBJ whole genome shotgun (WGS) entry which is preliminary data.</text>
</comment>
<name>A0A538TWM8_UNCEI</name>
<keyword evidence="1" id="KW-1133">Transmembrane helix</keyword>
<dbReference type="EMBL" id="VBPB01000403">
    <property type="protein sequence ID" value="TMQ67998.1"/>
    <property type="molecule type" value="Genomic_DNA"/>
</dbReference>
<reference evidence="2 3" key="1">
    <citation type="journal article" date="2019" name="Nat. Microbiol.">
        <title>Mediterranean grassland soil C-N compound turnover is dependent on rainfall and depth, and is mediated by genomically divergent microorganisms.</title>
        <authorList>
            <person name="Diamond S."/>
            <person name="Andeer P.F."/>
            <person name="Li Z."/>
            <person name="Crits-Christoph A."/>
            <person name="Burstein D."/>
            <person name="Anantharaman K."/>
            <person name="Lane K.R."/>
            <person name="Thomas B.C."/>
            <person name="Pan C."/>
            <person name="Northen T.R."/>
            <person name="Banfield J.F."/>
        </authorList>
    </citation>
    <scope>NUCLEOTIDE SEQUENCE [LARGE SCALE GENOMIC DNA]</scope>
    <source>
        <strain evidence="2">WS_11</strain>
    </source>
</reference>
<organism evidence="2 3">
    <name type="scientific">Eiseniibacteriota bacterium</name>
    <dbReference type="NCBI Taxonomy" id="2212470"/>
    <lineage>
        <taxon>Bacteria</taxon>
        <taxon>Candidatus Eiseniibacteriota</taxon>
    </lineage>
</organism>
<protein>
    <submittedName>
        <fullName evidence="2">Uncharacterized protein</fullName>
    </submittedName>
</protein>
<sequence length="91" mass="10000">MTKAASDTTTWLIDGVGTIRTPLSTIETLTAIYVVATVAYLAATVGIFLQTKRALRISQDVAKGQARSAFETTFFQMLSLLHEIVRGMYQQ</sequence>
<evidence type="ECO:0000313" key="3">
    <source>
        <dbReference type="Proteomes" id="UP000319771"/>
    </source>
</evidence>